<dbReference type="OrthoDB" id="1448097at2"/>
<dbReference type="InterPro" id="IPR038461">
    <property type="entry name" value="Schlafen_AlbA_2_dom_sf"/>
</dbReference>
<evidence type="ECO:0000313" key="4">
    <source>
        <dbReference type="Proteomes" id="UP000219281"/>
    </source>
</evidence>
<gene>
    <name evidence="3" type="ORF">SAMN06297358_2697</name>
</gene>
<evidence type="ECO:0000259" key="1">
    <source>
        <dbReference type="Pfam" id="PF04326"/>
    </source>
</evidence>
<dbReference type="Pfam" id="PF04326">
    <property type="entry name" value="SLFN_AlbA_2"/>
    <property type="match status" value="1"/>
</dbReference>
<dbReference type="Gene3D" id="3.30.950.30">
    <property type="entry name" value="Schlafen, AAA domain"/>
    <property type="match status" value="1"/>
</dbReference>
<dbReference type="EMBL" id="OCMT01000003">
    <property type="protein sequence ID" value="SOD17807.1"/>
    <property type="molecule type" value="Genomic_DNA"/>
</dbReference>
<keyword evidence="4" id="KW-1185">Reference proteome</keyword>
<dbReference type="PANTHER" id="PTHR30595:SF6">
    <property type="entry name" value="SCHLAFEN ALBA-2 DOMAIN-CONTAINING PROTEIN"/>
    <property type="match status" value="1"/>
</dbReference>
<evidence type="ECO:0000313" key="3">
    <source>
        <dbReference type="EMBL" id="SOD17807.1"/>
    </source>
</evidence>
<reference evidence="4" key="1">
    <citation type="submission" date="2017-09" db="EMBL/GenBank/DDBJ databases">
        <authorList>
            <person name="Varghese N."/>
            <person name="Submissions S."/>
        </authorList>
    </citation>
    <scope>NUCLEOTIDE SEQUENCE [LARGE SCALE GENOMIC DNA]</scope>
    <source>
        <strain evidence="4">CGMCC 1.12803</strain>
    </source>
</reference>
<sequence length="361" mass="41569">MLQKDINTITFKDINELFYRGNLVESETLELKRQLSQDKNGKIENKEFAKDVSAMANAQGGLIILGIDEKAQEICGIEVKMGNQKIEDWIGNVLNDLVDKTISYQLHQIPVNEDESLKVVLLQVAKGVEKPYYVVADKKSLTYIRKGSSVFAAKPEDIREMYKETMLAEVEHKPKVVVKQQAKGKHIQQIAQNYGSIITTAKVQQITEVVYDKDMHITDEQAKQIKDKVEEIVSIHDSAGKFKTSTEKGRFFATTWSGIKNRFNVTKYTLLPKDKFEECMQWLQSQIASRHRPILRKHNNQAWKNVMYSSIYAKSRSDWNMEKENLFDFAFNKLKLKTPISSLKDLSDANLKKLYKMLFST</sequence>
<accession>A0A286A7G2</accession>
<dbReference type="RefSeq" id="WP_097132540.1">
    <property type="nucleotide sequence ID" value="NZ_OCMT01000003.1"/>
</dbReference>
<dbReference type="PANTHER" id="PTHR30595">
    <property type="entry name" value="GLPR-RELATED TRANSCRIPTIONAL REPRESSOR"/>
    <property type="match status" value="1"/>
</dbReference>
<proteinExistence type="predicted"/>
<dbReference type="InterPro" id="IPR007421">
    <property type="entry name" value="Schlafen_AlbA_2_dom"/>
</dbReference>
<evidence type="ECO:0000259" key="2">
    <source>
        <dbReference type="Pfam" id="PF10552"/>
    </source>
</evidence>
<dbReference type="Pfam" id="PF10552">
    <property type="entry name" value="ORF6C"/>
    <property type="match status" value="1"/>
</dbReference>
<protein>
    <submittedName>
        <fullName evidence="3">ORF6C domain-containing protein</fullName>
    </submittedName>
</protein>
<dbReference type="AlphaFoldDB" id="A0A286A7G2"/>
<feature type="domain" description="Schlafen AlbA-2" evidence="1">
    <location>
        <begin position="25"/>
        <end position="150"/>
    </location>
</feature>
<name>A0A286A7G2_9SPHI</name>
<dbReference type="Proteomes" id="UP000219281">
    <property type="component" value="Unassembled WGS sequence"/>
</dbReference>
<dbReference type="InterPro" id="IPR018878">
    <property type="entry name" value="ORF6C_dom"/>
</dbReference>
<organism evidence="3 4">
    <name type="scientific">Pedobacter xixiisoli</name>
    <dbReference type="NCBI Taxonomy" id="1476464"/>
    <lineage>
        <taxon>Bacteria</taxon>
        <taxon>Pseudomonadati</taxon>
        <taxon>Bacteroidota</taxon>
        <taxon>Sphingobacteriia</taxon>
        <taxon>Sphingobacteriales</taxon>
        <taxon>Sphingobacteriaceae</taxon>
        <taxon>Pedobacter</taxon>
    </lineage>
</organism>
<feature type="domain" description="ORF6C" evidence="2">
    <location>
        <begin position="204"/>
        <end position="284"/>
    </location>
</feature>